<name>A0A2A6BND3_PRIPA</name>
<evidence type="ECO:0000313" key="3">
    <source>
        <dbReference type="Proteomes" id="UP000005239"/>
    </source>
</evidence>
<protein>
    <submittedName>
        <fullName evidence="2">Uncharacterized protein</fullName>
    </submittedName>
</protein>
<organism evidence="2 3">
    <name type="scientific">Pristionchus pacificus</name>
    <name type="common">Parasitic nematode worm</name>
    <dbReference type="NCBI Taxonomy" id="54126"/>
    <lineage>
        <taxon>Eukaryota</taxon>
        <taxon>Metazoa</taxon>
        <taxon>Ecdysozoa</taxon>
        <taxon>Nematoda</taxon>
        <taxon>Chromadorea</taxon>
        <taxon>Rhabditida</taxon>
        <taxon>Rhabditina</taxon>
        <taxon>Diplogasteromorpha</taxon>
        <taxon>Diplogasteroidea</taxon>
        <taxon>Neodiplogasteridae</taxon>
        <taxon>Pristionchus</taxon>
    </lineage>
</organism>
<evidence type="ECO:0000256" key="1">
    <source>
        <dbReference type="SAM" id="MobiDB-lite"/>
    </source>
</evidence>
<keyword evidence="3" id="KW-1185">Reference proteome</keyword>
<reference evidence="3" key="1">
    <citation type="journal article" date="2008" name="Nat. Genet.">
        <title>The Pristionchus pacificus genome provides a unique perspective on nematode lifestyle and parasitism.</title>
        <authorList>
            <person name="Dieterich C."/>
            <person name="Clifton S.W."/>
            <person name="Schuster L.N."/>
            <person name="Chinwalla A."/>
            <person name="Delehaunty K."/>
            <person name="Dinkelacker I."/>
            <person name="Fulton L."/>
            <person name="Fulton R."/>
            <person name="Godfrey J."/>
            <person name="Minx P."/>
            <person name="Mitreva M."/>
            <person name="Roeseler W."/>
            <person name="Tian H."/>
            <person name="Witte H."/>
            <person name="Yang S.P."/>
            <person name="Wilson R.K."/>
            <person name="Sommer R.J."/>
        </authorList>
    </citation>
    <scope>NUCLEOTIDE SEQUENCE [LARGE SCALE GENOMIC DNA]</scope>
    <source>
        <strain evidence="3">PS312</strain>
    </source>
</reference>
<feature type="region of interest" description="Disordered" evidence="1">
    <location>
        <begin position="21"/>
        <end position="72"/>
    </location>
</feature>
<gene>
    <name evidence="2" type="primary">WBGene00282430</name>
</gene>
<accession>A0A2A6BND3</accession>
<proteinExistence type="predicted"/>
<sequence>MLCAGISCHMRPAAKTASLIHSGRSSTGPYTTIVRDMTDPIDPVRAGNEREGEKESEETAHANRSARLAYDN</sequence>
<accession>A0A8R1V1K0</accession>
<feature type="compositionally biased region" description="Basic and acidic residues" evidence="1">
    <location>
        <begin position="47"/>
        <end position="61"/>
    </location>
</feature>
<dbReference type="EnsemblMetazoa" id="PPA44061.1">
    <property type="protein sequence ID" value="PPA44061.1"/>
    <property type="gene ID" value="WBGene00282430"/>
</dbReference>
<dbReference type="Proteomes" id="UP000005239">
    <property type="component" value="Unassembled WGS sequence"/>
</dbReference>
<reference evidence="2" key="2">
    <citation type="submission" date="2022-06" db="UniProtKB">
        <authorList>
            <consortium name="EnsemblMetazoa"/>
        </authorList>
    </citation>
    <scope>IDENTIFICATION</scope>
    <source>
        <strain evidence="2">PS312</strain>
    </source>
</reference>
<evidence type="ECO:0000313" key="2">
    <source>
        <dbReference type="EnsemblMetazoa" id="PPA44061.1"/>
    </source>
</evidence>
<dbReference type="AlphaFoldDB" id="A0A2A6BND3"/>